<proteinExistence type="predicted"/>
<dbReference type="NCBIfam" id="TIGR04549">
    <property type="entry name" value="LP_HExxH_w_tonB"/>
    <property type="match status" value="1"/>
</dbReference>
<evidence type="ECO:0008006" key="4">
    <source>
        <dbReference type="Google" id="ProtNLM"/>
    </source>
</evidence>
<feature type="signal peptide" evidence="1">
    <location>
        <begin position="1"/>
        <end position="26"/>
    </location>
</feature>
<evidence type="ECO:0000256" key="1">
    <source>
        <dbReference type="SAM" id="SignalP"/>
    </source>
</evidence>
<dbReference type="EMBL" id="RQYN01000002">
    <property type="protein sequence ID" value="RRD79366.1"/>
    <property type="molecule type" value="Genomic_DNA"/>
</dbReference>
<dbReference type="Pfam" id="PF15890">
    <property type="entry name" value="Peptidase_Mx1"/>
    <property type="match status" value="1"/>
</dbReference>
<protein>
    <recommendedName>
        <fullName evidence="4">Substrate import-associated zinc metallohydrolase lipoprotein</fullName>
    </recommendedName>
</protein>
<dbReference type="Proteomes" id="UP000279860">
    <property type="component" value="Unassembled WGS sequence"/>
</dbReference>
<evidence type="ECO:0000313" key="2">
    <source>
        <dbReference type="EMBL" id="RRD79366.1"/>
    </source>
</evidence>
<organism evidence="2 3">
    <name type="scientific">Tannerella forsythia</name>
    <name type="common">Bacteroides forsythus</name>
    <dbReference type="NCBI Taxonomy" id="28112"/>
    <lineage>
        <taxon>Bacteria</taxon>
        <taxon>Pseudomonadati</taxon>
        <taxon>Bacteroidota</taxon>
        <taxon>Bacteroidia</taxon>
        <taxon>Bacteroidales</taxon>
        <taxon>Tannerellaceae</taxon>
        <taxon>Tannerella</taxon>
    </lineage>
</organism>
<keyword evidence="1" id="KW-0732">Signal</keyword>
<dbReference type="RefSeq" id="WP_124789039.1">
    <property type="nucleotide sequence ID" value="NZ_RQYN01000002.1"/>
</dbReference>
<comment type="caution">
    <text evidence="2">The sequence shown here is derived from an EMBL/GenBank/DDBJ whole genome shotgun (WGS) entry which is preliminary data.</text>
</comment>
<dbReference type="Gene3D" id="3.40.390.70">
    <property type="match status" value="1"/>
</dbReference>
<accession>A0A3P1ZAQ1</accession>
<feature type="chain" id="PRO_5018148769" description="Substrate import-associated zinc metallohydrolase lipoprotein" evidence="1">
    <location>
        <begin position="27"/>
        <end position="354"/>
    </location>
</feature>
<gene>
    <name evidence="2" type="ORF">EII41_00820</name>
</gene>
<reference evidence="2 3" key="1">
    <citation type="submission" date="2018-11" db="EMBL/GenBank/DDBJ databases">
        <title>Genomes From Bacteria Associated with the Canine Oral Cavity: a Test Case for Automated Genome-Based Taxonomic Assignment.</title>
        <authorList>
            <person name="Coil D.A."/>
            <person name="Jospin G."/>
            <person name="Darling A.E."/>
            <person name="Wallis C."/>
            <person name="Davis I.J."/>
            <person name="Harris S."/>
            <person name="Eisen J.A."/>
            <person name="Holcombe L.J."/>
            <person name="O'Flynn C."/>
        </authorList>
    </citation>
    <scope>NUCLEOTIDE SEQUENCE [LARGE SCALE GENOMIC DNA]</scope>
    <source>
        <strain evidence="2 3">OH1426_COT-023</strain>
    </source>
</reference>
<evidence type="ECO:0000313" key="3">
    <source>
        <dbReference type="Proteomes" id="UP000279860"/>
    </source>
</evidence>
<dbReference type="AlphaFoldDB" id="A0A3P1ZAQ1"/>
<name>A0A3P1ZAQ1_TANFO</name>
<dbReference type="PROSITE" id="PS51257">
    <property type="entry name" value="PROKAR_LIPOPROTEIN"/>
    <property type="match status" value="1"/>
</dbReference>
<dbReference type="InterPro" id="IPR030890">
    <property type="entry name" value="LP_HExxH_w_TonB"/>
</dbReference>
<sequence>MMNKIIWMLLGGLLTAGILSSCSEDAPDTSNSIFNTTSETRNEFDQWLQKNYVDAYNIDYKYRIDDIELDYSKNLTPAELKKSMQLAKIIKHVWLEAYVEVAGIDFMRKHAPGILLVLGSASWNNDGTITLGTAEGGLKITLYMVNWLNPKNVADMNRYFFKTMHHEFTHILQQDINYPQEYNLISASDYRPSGWNNRRAIKDYATLGFITSYAGHSAVEDITELTCCYVTFTDDQWNAVFEAAGPEGRAKLNQKVTIMKQYMKTVWKIDMDVLKQVVRRRMNEVKQMSLLEPSWMPLISQHTPAIGHAALQQLQNELRLQWNDALKNIEAHPHRCHVHDANLINMLQLNNDNE</sequence>